<dbReference type="SUPFAM" id="SSF159006">
    <property type="entry name" value="YopX-like"/>
    <property type="match status" value="1"/>
</dbReference>
<evidence type="ECO:0000259" key="1">
    <source>
        <dbReference type="Pfam" id="PF09643"/>
    </source>
</evidence>
<organism evidence="2 3">
    <name type="scientific">Bacillus wiedmannii</name>
    <dbReference type="NCBI Taxonomy" id="1890302"/>
    <lineage>
        <taxon>Bacteria</taxon>
        <taxon>Bacillati</taxon>
        <taxon>Bacillota</taxon>
        <taxon>Bacilli</taxon>
        <taxon>Bacillales</taxon>
        <taxon>Bacillaceae</taxon>
        <taxon>Bacillus</taxon>
        <taxon>Bacillus cereus group</taxon>
    </lineage>
</organism>
<dbReference type="InterPro" id="IPR019096">
    <property type="entry name" value="YopX_protein"/>
</dbReference>
<evidence type="ECO:0000313" key="2">
    <source>
        <dbReference type="EMBL" id="SCB98795.1"/>
    </source>
</evidence>
<dbReference type="Gene3D" id="2.30.30.290">
    <property type="entry name" value="YopX-like domains"/>
    <property type="match status" value="1"/>
</dbReference>
<accession>A0A1C4AW07</accession>
<dbReference type="Proteomes" id="UP000196052">
    <property type="component" value="Unassembled WGS sequence"/>
</dbReference>
<dbReference type="EMBL" id="FMBE01000012">
    <property type="protein sequence ID" value="SCB98795.1"/>
    <property type="molecule type" value="Genomic_DNA"/>
</dbReference>
<name>A0A1C4AW07_9BACI</name>
<gene>
    <name evidence="2" type="ORF">BC05F1_01106</name>
</gene>
<dbReference type="Pfam" id="PF09643">
    <property type="entry name" value="YopX"/>
    <property type="match status" value="1"/>
</dbReference>
<dbReference type="RefSeq" id="WP_088121513.1">
    <property type="nucleotide sequence ID" value="NZ_FMBE01000012.1"/>
</dbReference>
<dbReference type="AlphaFoldDB" id="A0A1C4AW07"/>
<feature type="domain" description="YopX protein" evidence="1">
    <location>
        <begin position="3"/>
        <end position="124"/>
    </location>
</feature>
<protein>
    <recommendedName>
        <fullName evidence="1">YopX protein domain-containing protein</fullName>
    </recommendedName>
</protein>
<dbReference type="InterPro" id="IPR023385">
    <property type="entry name" value="YopX-like_C"/>
</dbReference>
<evidence type="ECO:0000313" key="3">
    <source>
        <dbReference type="Proteomes" id="UP000196052"/>
    </source>
</evidence>
<proteinExistence type="predicted"/>
<sequence length="125" mass="14182">MIKFRAYDKHRKVMCDVLNINFDSDVIHIKNPKTNEYWGRELKELNMIQFIGQSDSKGAEIYEGDIIETLENIWVVEPIGSKERDGQIGICASVNGDGENWPIDESILSGIVVGNIFVNPELLEN</sequence>
<reference evidence="3" key="1">
    <citation type="submission" date="2016-08" db="EMBL/GenBank/DDBJ databases">
        <authorList>
            <person name="Loux V."/>
            <person name="Rue O."/>
        </authorList>
    </citation>
    <scope>NUCLEOTIDE SEQUENCE [LARGE SCALE GENOMIC DNA]</scope>
    <source>
        <strain evidence="3">INRA Bc05-F1</strain>
    </source>
</reference>